<keyword evidence="1" id="KW-1133">Transmembrane helix</keyword>
<sequence length="272" mass="31422">MTTSSPWPTRYFCSTVRVDTERCNRLQVVYLTQSQWKWAKLLYIVCRYLTCGYLSSVMLVALQPTMSIRTCRMMYFVNTYTGSVIMVCAEGIFLARTCAIWEFRRRMISMFLISGLLYVIIGHVVLSISSVPMITKSPIRVTSCFDTGEGSTIIIVYVILAAAEIQIWMFTLYKAVASYWREGTHNRLLGQLVLHNIIYLTCGLIFSLTVILTTALVKEYYGFMIVKFLRIWQVTVHAFLVTRMSRGLWRVDQQRALLEPFHTFSPETLTQV</sequence>
<feature type="transmembrane region" description="Helical" evidence="1">
    <location>
        <begin position="197"/>
        <end position="217"/>
    </location>
</feature>
<keyword evidence="3" id="KW-1185">Reference proteome</keyword>
<protein>
    <submittedName>
        <fullName evidence="2">Uncharacterized protein</fullName>
    </submittedName>
</protein>
<dbReference type="AlphaFoldDB" id="A0A9P6ZYE2"/>
<evidence type="ECO:0000313" key="3">
    <source>
        <dbReference type="Proteomes" id="UP000714275"/>
    </source>
</evidence>
<keyword evidence="1" id="KW-0812">Transmembrane</keyword>
<keyword evidence="1" id="KW-0472">Membrane</keyword>
<dbReference type="EMBL" id="JABBWD010000013">
    <property type="protein sequence ID" value="KAG1779079.1"/>
    <property type="molecule type" value="Genomic_DNA"/>
</dbReference>
<feature type="transmembrane region" description="Helical" evidence="1">
    <location>
        <begin position="107"/>
        <end position="134"/>
    </location>
</feature>
<feature type="transmembrane region" description="Helical" evidence="1">
    <location>
        <begin position="74"/>
        <end position="95"/>
    </location>
</feature>
<accession>A0A9P6ZYE2</accession>
<dbReference type="Proteomes" id="UP000714275">
    <property type="component" value="Unassembled WGS sequence"/>
</dbReference>
<reference evidence="2" key="1">
    <citation type="journal article" date="2020" name="New Phytol.">
        <title>Comparative genomics reveals dynamic genome evolution in host specialist ectomycorrhizal fungi.</title>
        <authorList>
            <person name="Lofgren L.A."/>
            <person name="Nguyen N.H."/>
            <person name="Vilgalys R."/>
            <person name="Ruytinx J."/>
            <person name="Liao H.L."/>
            <person name="Branco S."/>
            <person name="Kuo A."/>
            <person name="LaButti K."/>
            <person name="Lipzen A."/>
            <person name="Andreopoulos W."/>
            <person name="Pangilinan J."/>
            <person name="Riley R."/>
            <person name="Hundley H."/>
            <person name="Na H."/>
            <person name="Barry K."/>
            <person name="Grigoriev I.V."/>
            <person name="Stajich J.E."/>
            <person name="Kennedy P.G."/>
        </authorList>
    </citation>
    <scope>NUCLEOTIDE SEQUENCE</scope>
    <source>
        <strain evidence="2">DOB743</strain>
    </source>
</reference>
<feature type="transmembrane region" description="Helical" evidence="1">
    <location>
        <begin position="154"/>
        <end position="176"/>
    </location>
</feature>
<name>A0A9P6ZYE2_9AGAM</name>
<proteinExistence type="predicted"/>
<feature type="transmembrane region" description="Helical" evidence="1">
    <location>
        <begin position="223"/>
        <end position="241"/>
    </location>
</feature>
<organism evidence="2 3">
    <name type="scientific">Suillus placidus</name>
    <dbReference type="NCBI Taxonomy" id="48579"/>
    <lineage>
        <taxon>Eukaryota</taxon>
        <taxon>Fungi</taxon>
        <taxon>Dikarya</taxon>
        <taxon>Basidiomycota</taxon>
        <taxon>Agaricomycotina</taxon>
        <taxon>Agaricomycetes</taxon>
        <taxon>Agaricomycetidae</taxon>
        <taxon>Boletales</taxon>
        <taxon>Suillineae</taxon>
        <taxon>Suillaceae</taxon>
        <taxon>Suillus</taxon>
    </lineage>
</organism>
<feature type="transmembrane region" description="Helical" evidence="1">
    <location>
        <begin position="41"/>
        <end position="62"/>
    </location>
</feature>
<dbReference type="OrthoDB" id="2642309at2759"/>
<comment type="caution">
    <text evidence="2">The sequence shown here is derived from an EMBL/GenBank/DDBJ whole genome shotgun (WGS) entry which is preliminary data.</text>
</comment>
<gene>
    <name evidence="2" type="ORF">EV702DRAFT_1090009</name>
</gene>
<evidence type="ECO:0000256" key="1">
    <source>
        <dbReference type="SAM" id="Phobius"/>
    </source>
</evidence>
<evidence type="ECO:0000313" key="2">
    <source>
        <dbReference type="EMBL" id="KAG1779079.1"/>
    </source>
</evidence>